<reference evidence="1" key="1">
    <citation type="submission" date="2022-07" db="EMBL/GenBank/DDBJ databases">
        <title>Tahibacter sp., a new gammaproteobacterium isolated from the silt sample collected at pig farm.</title>
        <authorList>
            <person name="Chen H."/>
        </authorList>
    </citation>
    <scope>NUCLEOTIDE SEQUENCE</scope>
    <source>
        <strain evidence="1">P2K</strain>
    </source>
</reference>
<protein>
    <submittedName>
        <fullName evidence="1">Uncharacterized protein</fullName>
    </submittedName>
</protein>
<comment type="caution">
    <text evidence="1">The sequence shown here is derived from an EMBL/GenBank/DDBJ whole genome shotgun (WGS) entry which is preliminary data.</text>
</comment>
<name>A0ABT1QWY5_9GAMM</name>
<sequence>MGILLGLQGPDAATRVLTEGCANFHEAVSALVQVGKLGFGSGDSGSGWRRWSFWKEGGCLASNPENERLPLSH</sequence>
<proteinExistence type="predicted"/>
<dbReference type="RefSeq" id="WP_255915985.1">
    <property type="nucleotide sequence ID" value="NZ_JANFQO010000021.1"/>
</dbReference>
<keyword evidence="2" id="KW-1185">Reference proteome</keyword>
<dbReference type="Proteomes" id="UP001165498">
    <property type="component" value="Unassembled WGS sequence"/>
</dbReference>
<evidence type="ECO:0000313" key="1">
    <source>
        <dbReference type="EMBL" id="MCQ4166795.1"/>
    </source>
</evidence>
<evidence type="ECO:0000313" key="2">
    <source>
        <dbReference type="Proteomes" id="UP001165498"/>
    </source>
</evidence>
<gene>
    <name evidence="1" type="ORF">NM961_18945</name>
</gene>
<dbReference type="EMBL" id="JANFQO010000021">
    <property type="protein sequence ID" value="MCQ4166795.1"/>
    <property type="molecule type" value="Genomic_DNA"/>
</dbReference>
<organism evidence="1 2">
    <name type="scientific">Tahibacter harae</name>
    <dbReference type="NCBI Taxonomy" id="2963937"/>
    <lineage>
        <taxon>Bacteria</taxon>
        <taxon>Pseudomonadati</taxon>
        <taxon>Pseudomonadota</taxon>
        <taxon>Gammaproteobacteria</taxon>
        <taxon>Lysobacterales</taxon>
        <taxon>Rhodanobacteraceae</taxon>
        <taxon>Tahibacter</taxon>
    </lineage>
</organism>
<accession>A0ABT1QWY5</accession>